<evidence type="ECO:0000256" key="3">
    <source>
        <dbReference type="ARBA" id="ARBA00022964"/>
    </source>
</evidence>
<name>A0ABD3SCM5_9STRA</name>
<dbReference type="EMBL" id="JALLPB020000070">
    <property type="protein sequence ID" value="KAL3822294.1"/>
    <property type="molecule type" value="Genomic_DNA"/>
</dbReference>
<evidence type="ECO:0000256" key="1">
    <source>
        <dbReference type="ARBA" id="ARBA00001961"/>
    </source>
</evidence>
<evidence type="ECO:0000313" key="9">
    <source>
        <dbReference type="EMBL" id="KAL3822294.1"/>
    </source>
</evidence>
<evidence type="ECO:0000259" key="8">
    <source>
        <dbReference type="PROSITE" id="PS51471"/>
    </source>
</evidence>
<keyword evidence="2" id="KW-0479">Metal-binding</keyword>
<evidence type="ECO:0000313" key="10">
    <source>
        <dbReference type="Proteomes" id="UP001530377"/>
    </source>
</evidence>
<feature type="domain" description="Fe2OG dioxygenase" evidence="8">
    <location>
        <begin position="364"/>
        <end position="492"/>
    </location>
</feature>
<feature type="transmembrane region" description="Helical" evidence="7">
    <location>
        <begin position="36"/>
        <end position="54"/>
    </location>
</feature>
<keyword evidence="10" id="KW-1185">Reference proteome</keyword>
<dbReference type="InterPro" id="IPR005123">
    <property type="entry name" value="Oxoglu/Fe-dep_dioxygenase_dom"/>
</dbReference>
<proteinExistence type="predicted"/>
<dbReference type="PANTHER" id="PTHR10869">
    <property type="entry name" value="PROLYL 4-HYDROXYLASE ALPHA SUBUNIT"/>
    <property type="match status" value="1"/>
</dbReference>
<evidence type="ECO:0000256" key="6">
    <source>
        <dbReference type="SAM" id="MobiDB-lite"/>
    </source>
</evidence>
<dbReference type="GO" id="GO:0046872">
    <property type="term" value="F:metal ion binding"/>
    <property type="evidence" value="ECO:0007669"/>
    <property type="project" value="UniProtKB-KW"/>
</dbReference>
<dbReference type="PROSITE" id="PS51471">
    <property type="entry name" value="FE2OG_OXY"/>
    <property type="match status" value="1"/>
</dbReference>
<dbReference type="Pfam" id="PF13640">
    <property type="entry name" value="2OG-FeII_Oxy_3"/>
    <property type="match status" value="1"/>
</dbReference>
<evidence type="ECO:0000256" key="4">
    <source>
        <dbReference type="ARBA" id="ARBA00023002"/>
    </source>
</evidence>
<dbReference type="PANTHER" id="PTHR10869:SF246">
    <property type="entry name" value="TRANSMEMBRANE PROLYL 4-HYDROXYLASE"/>
    <property type="match status" value="1"/>
</dbReference>
<comment type="caution">
    <text evidence="9">The sequence shown here is derived from an EMBL/GenBank/DDBJ whole genome shotgun (WGS) entry which is preliminary data.</text>
</comment>
<dbReference type="Proteomes" id="UP001530377">
    <property type="component" value="Unassembled WGS sequence"/>
</dbReference>
<evidence type="ECO:0000256" key="5">
    <source>
        <dbReference type="ARBA" id="ARBA00023004"/>
    </source>
</evidence>
<keyword evidence="5" id="KW-0408">Iron</keyword>
<accession>A0ABD3SCM5</accession>
<comment type="cofactor">
    <cofactor evidence="1">
        <name>L-ascorbate</name>
        <dbReference type="ChEBI" id="CHEBI:38290"/>
    </cofactor>
</comment>
<keyword evidence="7" id="KW-1133">Transmembrane helix</keyword>
<keyword evidence="4" id="KW-0560">Oxidoreductase</keyword>
<dbReference type="InterPro" id="IPR044862">
    <property type="entry name" value="Pro_4_hyd_alph_FE2OG_OXY"/>
</dbReference>
<reference evidence="9 10" key="1">
    <citation type="submission" date="2024-10" db="EMBL/GenBank/DDBJ databases">
        <title>Updated reference genomes for cyclostephanoid diatoms.</title>
        <authorList>
            <person name="Roberts W.R."/>
            <person name="Alverson A.J."/>
        </authorList>
    </citation>
    <scope>NUCLEOTIDE SEQUENCE [LARGE SCALE GENOMIC DNA]</scope>
    <source>
        <strain evidence="9 10">AJA228-03</strain>
    </source>
</reference>
<dbReference type="InterPro" id="IPR006620">
    <property type="entry name" value="Pro_4_hyd_alph"/>
</dbReference>
<dbReference type="InterPro" id="IPR045054">
    <property type="entry name" value="P4HA-like"/>
</dbReference>
<dbReference type="Gene3D" id="2.60.120.620">
    <property type="entry name" value="q2cbj1_9rhob like domain"/>
    <property type="match status" value="1"/>
</dbReference>
<sequence>MAPKDSKKKAGSAKASTTPNVSSKSKDEGKPFPKTSISFSIVMAVIAFLGGVLTPPLRHMLRERGDDVNISVSSPYIPLPFPLPKRVPCTSSNLDNFLHAAPVSGLHVVCVEPMYLGGDGEDHLFPQWDDLREQNKILDQFDSVRLTSYKNSYSAPVKNVVVLRGEDGEDVGRRLPISWSKMKNLLYTELGLLHEGSKQQPWGLYTTSGERIIGELDEVTDGDGFGSSKHIMSSIVASGIIVVVQGGNWLWPGVREGFLRTIELATPSNAAISGSRNITIETLSLKPLVLSIEGFLSEDECDYIAKKAEPTLKYSGVSLKDADVGKAASNWRTSQSTFLPAQGDPVLLDIEHRTASLTRVPRDHQEYVQVLRYGHTEKYDSHHDYFDPDHYRSDPNTLNLIEHGKKNRFATVFWYLTDVEDGGHTIFPRAGGLRELSYTDCSSGLKVKPQKGKVIIFYSLDASGAMDPSSLHGACPVGEGNVKWAANKWIWNAPMGYVR</sequence>
<keyword evidence="3" id="KW-0223">Dioxygenase</keyword>
<dbReference type="GO" id="GO:0051213">
    <property type="term" value="F:dioxygenase activity"/>
    <property type="evidence" value="ECO:0007669"/>
    <property type="project" value="UniProtKB-KW"/>
</dbReference>
<keyword evidence="7" id="KW-0472">Membrane</keyword>
<feature type="region of interest" description="Disordered" evidence="6">
    <location>
        <begin position="1"/>
        <end position="31"/>
    </location>
</feature>
<organism evidence="9 10">
    <name type="scientific">Cyclostephanos tholiformis</name>
    <dbReference type="NCBI Taxonomy" id="382380"/>
    <lineage>
        <taxon>Eukaryota</taxon>
        <taxon>Sar</taxon>
        <taxon>Stramenopiles</taxon>
        <taxon>Ochrophyta</taxon>
        <taxon>Bacillariophyta</taxon>
        <taxon>Coscinodiscophyceae</taxon>
        <taxon>Thalassiosirophycidae</taxon>
        <taxon>Stephanodiscales</taxon>
        <taxon>Stephanodiscaceae</taxon>
        <taxon>Cyclostephanos</taxon>
    </lineage>
</organism>
<gene>
    <name evidence="9" type="ORF">ACHAXA_005927</name>
</gene>
<evidence type="ECO:0000256" key="2">
    <source>
        <dbReference type="ARBA" id="ARBA00022723"/>
    </source>
</evidence>
<protein>
    <recommendedName>
        <fullName evidence="8">Fe2OG dioxygenase domain-containing protein</fullName>
    </recommendedName>
</protein>
<dbReference type="SMART" id="SM00702">
    <property type="entry name" value="P4Hc"/>
    <property type="match status" value="1"/>
</dbReference>
<dbReference type="AlphaFoldDB" id="A0ABD3SCM5"/>
<keyword evidence="7" id="KW-0812">Transmembrane</keyword>
<feature type="compositionally biased region" description="Basic residues" evidence="6">
    <location>
        <begin position="1"/>
        <end position="11"/>
    </location>
</feature>
<evidence type="ECO:0000256" key="7">
    <source>
        <dbReference type="SAM" id="Phobius"/>
    </source>
</evidence>